<dbReference type="InterPro" id="IPR005467">
    <property type="entry name" value="His_kinase_dom"/>
</dbReference>
<feature type="transmembrane region" description="Helical" evidence="12">
    <location>
        <begin position="261"/>
        <end position="279"/>
    </location>
</feature>
<organism evidence="16">
    <name type="scientific">Magnetococcus massalia (strain MO-1)</name>
    <dbReference type="NCBI Taxonomy" id="451514"/>
    <lineage>
        <taxon>Bacteria</taxon>
        <taxon>Pseudomonadati</taxon>
        <taxon>Pseudomonadota</taxon>
        <taxon>Magnetococcia</taxon>
        <taxon>Magnetococcales</taxon>
        <taxon>Magnetococcaceae</taxon>
        <taxon>Magnetococcus</taxon>
    </lineage>
</organism>
<evidence type="ECO:0000259" key="13">
    <source>
        <dbReference type="PROSITE" id="PS50109"/>
    </source>
</evidence>
<dbReference type="SUPFAM" id="SSF55874">
    <property type="entry name" value="ATPase domain of HSP90 chaperone/DNA topoisomerase II/histidine kinase"/>
    <property type="match status" value="1"/>
</dbReference>
<evidence type="ECO:0000259" key="15">
    <source>
        <dbReference type="PROSITE" id="PS50839"/>
    </source>
</evidence>
<feature type="domain" description="Histidine kinase" evidence="13">
    <location>
        <begin position="308"/>
        <end position="527"/>
    </location>
</feature>
<evidence type="ECO:0000256" key="11">
    <source>
        <dbReference type="PROSITE-ProRule" id="PRU00169"/>
    </source>
</evidence>
<feature type="modified residue" description="4-aspartylphosphate" evidence="11">
    <location>
        <position position="614"/>
    </location>
</feature>
<evidence type="ECO:0000256" key="7">
    <source>
        <dbReference type="ARBA" id="ARBA00022777"/>
    </source>
</evidence>
<name>A0A1S7LG99_MAGMO</name>
<dbReference type="Gene3D" id="1.10.287.130">
    <property type="match status" value="1"/>
</dbReference>
<dbReference type="InterPro" id="IPR011006">
    <property type="entry name" value="CheY-like_superfamily"/>
</dbReference>
<dbReference type="GO" id="GO:0005886">
    <property type="term" value="C:plasma membrane"/>
    <property type="evidence" value="ECO:0007669"/>
    <property type="project" value="TreeGrafter"/>
</dbReference>
<feature type="domain" description="Response regulatory" evidence="14">
    <location>
        <begin position="565"/>
        <end position="690"/>
    </location>
</feature>
<gene>
    <name evidence="16" type="ORF">MAGMO_1261</name>
</gene>
<dbReference type="GO" id="GO:0000155">
    <property type="term" value="F:phosphorelay sensor kinase activity"/>
    <property type="evidence" value="ECO:0007669"/>
    <property type="project" value="InterPro"/>
</dbReference>
<dbReference type="InterPro" id="IPR036890">
    <property type="entry name" value="HATPase_C_sf"/>
</dbReference>
<dbReference type="AlphaFoldDB" id="A0A1S7LG99"/>
<keyword evidence="9" id="KW-0902">Two-component regulatory system</keyword>
<dbReference type="EMBL" id="LO017727">
    <property type="protein sequence ID" value="CRH05453.1"/>
    <property type="molecule type" value="Genomic_DNA"/>
</dbReference>
<dbReference type="SMART" id="SM00448">
    <property type="entry name" value="REC"/>
    <property type="match status" value="1"/>
</dbReference>
<keyword evidence="7" id="KW-0418">Kinase</keyword>
<dbReference type="Gene3D" id="3.40.50.2300">
    <property type="match status" value="1"/>
</dbReference>
<evidence type="ECO:0000256" key="5">
    <source>
        <dbReference type="ARBA" id="ARBA00022679"/>
    </source>
</evidence>
<evidence type="ECO:0000256" key="6">
    <source>
        <dbReference type="ARBA" id="ARBA00022692"/>
    </source>
</evidence>
<dbReference type="PROSITE" id="PS50839">
    <property type="entry name" value="CHASE"/>
    <property type="match status" value="1"/>
</dbReference>
<dbReference type="InterPro" id="IPR004358">
    <property type="entry name" value="Sig_transdc_His_kin-like_C"/>
</dbReference>
<dbReference type="SUPFAM" id="SSF52172">
    <property type="entry name" value="CheY-like"/>
    <property type="match status" value="1"/>
</dbReference>
<keyword evidence="5" id="KW-0808">Transferase</keyword>
<evidence type="ECO:0000256" key="12">
    <source>
        <dbReference type="SAM" id="Phobius"/>
    </source>
</evidence>
<dbReference type="PRINTS" id="PR00344">
    <property type="entry name" value="BCTRLSENSOR"/>
</dbReference>
<dbReference type="Gene3D" id="3.30.565.10">
    <property type="entry name" value="Histidine kinase-like ATPase, C-terminal domain"/>
    <property type="match status" value="1"/>
</dbReference>
<dbReference type="PROSITE" id="PS50109">
    <property type="entry name" value="HIS_KIN"/>
    <property type="match status" value="1"/>
</dbReference>
<feature type="domain" description="CHASE" evidence="15">
    <location>
        <begin position="99"/>
        <end position="189"/>
    </location>
</feature>
<dbReference type="SMART" id="SM00388">
    <property type="entry name" value="HisKA"/>
    <property type="match status" value="1"/>
</dbReference>
<evidence type="ECO:0000256" key="4">
    <source>
        <dbReference type="ARBA" id="ARBA00022553"/>
    </source>
</evidence>
<evidence type="ECO:0000256" key="3">
    <source>
        <dbReference type="ARBA" id="ARBA00012438"/>
    </source>
</evidence>
<evidence type="ECO:0000256" key="9">
    <source>
        <dbReference type="ARBA" id="ARBA00023012"/>
    </source>
</evidence>
<comment type="catalytic activity">
    <reaction evidence="1">
        <text>ATP + protein L-histidine = ADP + protein N-phospho-L-histidine.</text>
        <dbReference type="EC" id="2.7.13.3"/>
    </reaction>
</comment>
<dbReference type="SMART" id="SM00387">
    <property type="entry name" value="HATPase_c"/>
    <property type="match status" value="1"/>
</dbReference>
<comment type="subcellular location">
    <subcellularLocation>
        <location evidence="2">Membrane</location>
    </subcellularLocation>
</comment>
<dbReference type="PANTHER" id="PTHR43047">
    <property type="entry name" value="TWO-COMPONENT HISTIDINE PROTEIN KINASE"/>
    <property type="match status" value="1"/>
</dbReference>
<proteinExistence type="predicted"/>
<evidence type="ECO:0000256" key="8">
    <source>
        <dbReference type="ARBA" id="ARBA00022989"/>
    </source>
</evidence>
<dbReference type="GO" id="GO:0009927">
    <property type="term" value="F:histidine phosphotransfer kinase activity"/>
    <property type="evidence" value="ECO:0007669"/>
    <property type="project" value="TreeGrafter"/>
</dbReference>
<evidence type="ECO:0000259" key="14">
    <source>
        <dbReference type="PROSITE" id="PS50110"/>
    </source>
</evidence>
<dbReference type="InterPro" id="IPR001789">
    <property type="entry name" value="Sig_transdc_resp-reg_receiver"/>
</dbReference>
<dbReference type="Pfam" id="PF03924">
    <property type="entry name" value="CHASE"/>
    <property type="match status" value="1"/>
</dbReference>
<keyword evidence="8 12" id="KW-1133">Transmembrane helix</keyword>
<dbReference type="EC" id="2.7.13.3" evidence="3"/>
<dbReference type="CDD" id="cd00082">
    <property type="entry name" value="HisKA"/>
    <property type="match status" value="1"/>
</dbReference>
<keyword evidence="4 11" id="KW-0597">Phosphoprotein</keyword>
<dbReference type="Pfam" id="PF02518">
    <property type="entry name" value="HATPase_c"/>
    <property type="match status" value="1"/>
</dbReference>
<dbReference type="PANTHER" id="PTHR43047:SF72">
    <property type="entry name" value="OSMOSENSING HISTIDINE PROTEIN KINASE SLN1"/>
    <property type="match status" value="1"/>
</dbReference>
<dbReference type="InterPro" id="IPR003661">
    <property type="entry name" value="HisK_dim/P_dom"/>
</dbReference>
<dbReference type="InterPro" id="IPR042240">
    <property type="entry name" value="CHASE_sf"/>
</dbReference>
<evidence type="ECO:0000313" key="16">
    <source>
        <dbReference type="EMBL" id="CRH05453.1"/>
    </source>
</evidence>
<dbReference type="CDD" id="cd17546">
    <property type="entry name" value="REC_hyHK_CKI1_RcsC-like"/>
    <property type="match status" value="1"/>
</dbReference>
<sequence>MVKAFFTALIAFLLLTSVMVLMDQTESARYHQQQRGEVINQLGQLRAQLESELNHTLHLTQGLIAYVATHPYFSSRGFRRMARELVADAPHIRNLGLAPNNVLQHIYPLAGNEKAIGLDYKKNRKQWPAVKLAIDARRTIVAGPVNLVQGGRAFIARTPIWTSPSDSDRGSGPYWGLASVVIDINSLLEASGFYEDHGLSLAMRGKDGKGAGGRHFQGDKKIYLHKPVTLEVTLPNGSWQLSGLPVDGWASASPRQAALRILSMVGVLLISLLVFFWSYSQQRYHQQLHDAMLKAEAANQSKSNFLAAMSHEIRTPMNIVLGLSDVILENTRDPETRKNLKQMQTSGNTLLELINNILDLSKMESEKLKPVLKPYDPQQMLQDAMEMYSLVAEEKSITLKMELDGDLPRQVVGDAPRIRQIIVNLTGNALKFTDSGEVELSLKRHATREDTFVYGVRDTGIGIPQDKLDKIFDKFTQGDDGVARRYGGSGLGLAISKRLAESLGGDLQVSSRQGEGSFFSLTLTQSTELDLDEVTESLRASRTALLQQERKSKLEKRQIRGRPIRILLAEDMPDNQRLMQIFLKDPTYHLEIVENGQQALEHVQRHPYDIVLMDMQMPIMDGYTATQAIRQWEECEQEGNSHPAPPLIILALTAHALGGDQDKSLDAGCDEHLTKPIKKVALRECISRYCQVV</sequence>
<evidence type="ECO:0000256" key="1">
    <source>
        <dbReference type="ARBA" id="ARBA00000085"/>
    </source>
</evidence>
<reference evidence="16" key="1">
    <citation type="submission" date="2015-04" db="EMBL/GenBank/DDBJ databases">
        <authorList>
            <person name="Syromyatnikov M.Y."/>
            <person name="Popov V.N."/>
        </authorList>
    </citation>
    <scope>NUCLEOTIDE SEQUENCE</scope>
    <source>
        <strain evidence="16">MO-1</strain>
    </source>
</reference>
<dbReference type="Pfam" id="PF00512">
    <property type="entry name" value="HisKA"/>
    <property type="match status" value="1"/>
</dbReference>
<dbReference type="InterPro" id="IPR003594">
    <property type="entry name" value="HATPase_dom"/>
</dbReference>
<evidence type="ECO:0000256" key="2">
    <source>
        <dbReference type="ARBA" id="ARBA00004370"/>
    </source>
</evidence>
<dbReference type="SMART" id="SM01079">
    <property type="entry name" value="CHASE"/>
    <property type="match status" value="1"/>
</dbReference>
<dbReference type="PROSITE" id="PS50110">
    <property type="entry name" value="RESPONSE_REGULATORY"/>
    <property type="match status" value="1"/>
</dbReference>
<dbReference type="FunFam" id="3.30.565.10:FF:000010">
    <property type="entry name" value="Sensor histidine kinase RcsC"/>
    <property type="match status" value="1"/>
</dbReference>
<protein>
    <recommendedName>
        <fullName evidence="3">histidine kinase</fullName>
        <ecNumber evidence="3">2.7.13.3</ecNumber>
    </recommendedName>
</protein>
<dbReference type="CDD" id="cd16922">
    <property type="entry name" value="HATPase_EvgS-ArcB-TorS-like"/>
    <property type="match status" value="1"/>
</dbReference>
<keyword evidence="10 12" id="KW-0472">Membrane</keyword>
<evidence type="ECO:0000256" key="10">
    <source>
        <dbReference type="ARBA" id="ARBA00023136"/>
    </source>
</evidence>
<dbReference type="InterPro" id="IPR036097">
    <property type="entry name" value="HisK_dim/P_sf"/>
</dbReference>
<dbReference type="SUPFAM" id="SSF47384">
    <property type="entry name" value="Homodimeric domain of signal transducing histidine kinase"/>
    <property type="match status" value="1"/>
</dbReference>
<dbReference type="Gene3D" id="3.30.450.350">
    <property type="entry name" value="CHASE domain"/>
    <property type="match status" value="1"/>
</dbReference>
<dbReference type="InterPro" id="IPR006189">
    <property type="entry name" value="CHASE_dom"/>
</dbReference>
<keyword evidence="6 12" id="KW-0812">Transmembrane</keyword>
<dbReference type="Pfam" id="PF00072">
    <property type="entry name" value="Response_reg"/>
    <property type="match status" value="1"/>
</dbReference>
<accession>A0A1S7LG99</accession>